<dbReference type="RefSeq" id="WP_221252331.1">
    <property type="nucleotide sequence ID" value="NZ_AP024355.1"/>
</dbReference>
<accession>A0ABM8HRI4</accession>
<dbReference type="Pfam" id="PF00106">
    <property type="entry name" value="adh_short"/>
    <property type="match status" value="1"/>
</dbReference>
<dbReference type="SMART" id="SM00822">
    <property type="entry name" value="PKS_KR"/>
    <property type="match status" value="1"/>
</dbReference>
<feature type="domain" description="Ketoreductase" evidence="4">
    <location>
        <begin position="6"/>
        <end position="184"/>
    </location>
</feature>
<name>A0ABM8HRI4_9BACT</name>
<dbReference type="Proteomes" id="UP001319827">
    <property type="component" value="Chromosome"/>
</dbReference>
<evidence type="ECO:0000256" key="1">
    <source>
        <dbReference type="ARBA" id="ARBA00006484"/>
    </source>
</evidence>
<keyword evidence="2" id="KW-0560">Oxidoreductase</keyword>
<evidence type="ECO:0000313" key="5">
    <source>
        <dbReference type="EMBL" id="BCR04891.1"/>
    </source>
</evidence>
<evidence type="ECO:0000259" key="4">
    <source>
        <dbReference type="SMART" id="SM00822"/>
    </source>
</evidence>
<reference evidence="5 6" key="2">
    <citation type="journal article" date="2021" name="Int. J. Syst. Evol. Microbiol.">
        <title>Isolation and Polyphasic Characterization of Desulfuromonas versatilis sp. Nov., an Electrogenic Bacteria Capable of Versatile Metabolism Isolated from a Graphene Oxide-Reducing Enrichment Culture.</title>
        <authorList>
            <person name="Xie L."/>
            <person name="Yoshida N."/>
            <person name="Ishii S."/>
            <person name="Meng L."/>
        </authorList>
    </citation>
    <scope>NUCLEOTIDE SEQUENCE [LARGE SCALE GENOMIC DNA]</scope>
    <source>
        <strain evidence="5 6">NIT-T3</strain>
    </source>
</reference>
<gene>
    <name evidence="5" type="ORF">DESUT3_19600</name>
</gene>
<evidence type="ECO:0000256" key="3">
    <source>
        <dbReference type="RuleBase" id="RU000363"/>
    </source>
</evidence>
<dbReference type="Gene3D" id="3.40.50.720">
    <property type="entry name" value="NAD(P)-binding Rossmann-like Domain"/>
    <property type="match status" value="1"/>
</dbReference>
<organism evidence="5 6">
    <name type="scientific">Desulfuromonas versatilis</name>
    <dbReference type="NCBI Taxonomy" id="2802975"/>
    <lineage>
        <taxon>Bacteria</taxon>
        <taxon>Pseudomonadati</taxon>
        <taxon>Thermodesulfobacteriota</taxon>
        <taxon>Desulfuromonadia</taxon>
        <taxon>Desulfuromonadales</taxon>
        <taxon>Desulfuromonadaceae</taxon>
        <taxon>Desulfuromonas</taxon>
    </lineage>
</organism>
<dbReference type="EMBL" id="AP024355">
    <property type="protein sequence ID" value="BCR04891.1"/>
    <property type="molecule type" value="Genomic_DNA"/>
</dbReference>
<protein>
    <submittedName>
        <fullName evidence="5">Oxidoreductase</fullName>
    </submittedName>
</protein>
<dbReference type="InterPro" id="IPR020904">
    <property type="entry name" value="Sc_DH/Rdtase_CS"/>
</dbReference>
<dbReference type="PROSITE" id="PS00061">
    <property type="entry name" value="ADH_SHORT"/>
    <property type="match status" value="1"/>
</dbReference>
<dbReference type="PRINTS" id="PR00081">
    <property type="entry name" value="GDHRDH"/>
</dbReference>
<keyword evidence="6" id="KW-1185">Reference proteome</keyword>
<dbReference type="PRINTS" id="PR00080">
    <property type="entry name" value="SDRFAMILY"/>
</dbReference>
<reference evidence="5 6" key="1">
    <citation type="journal article" date="2016" name="C (Basel)">
        <title>Selective Growth of and Electricity Production by Marine Exoelectrogenic Bacteria in Self-Aggregated Hydrogel of Microbially Reduced Graphene Oxide.</title>
        <authorList>
            <person name="Yoshida N."/>
            <person name="Goto Y."/>
            <person name="Miyata Y."/>
        </authorList>
    </citation>
    <scope>NUCLEOTIDE SEQUENCE [LARGE SCALE GENOMIC DNA]</scope>
    <source>
        <strain evidence="5 6">NIT-T3</strain>
    </source>
</reference>
<dbReference type="InterPro" id="IPR036291">
    <property type="entry name" value="NAD(P)-bd_dom_sf"/>
</dbReference>
<dbReference type="InterPro" id="IPR002347">
    <property type="entry name" value="SDR_fam"/>
</dbReference>
<dbReference type="InterPro" id="IPR057326">
    <property type="entry name" value="KR_dom"/>
</dbReference>
<dbReference type="NCBIfam" id="NF006118">
    <property type="entry name" value="PRK08264.1-4"/>
    <property type="match status" value="1"/>
</dbReference>
<dbReference type="PANTHER" id="PTHR44169:SF6">
    <property type="entry name" value="NADPH-DEPENDENT 1-ACYLDIHYDROXYACETONE PHOSPHATE REDUCTASE"/>
    <property type="match status" value="1"/>
</dbReference>
<sequence length="245" mass="25567">MNIEGKVVLVTGANGGIGQALVRALLARGATKIYAAARTTKAACCAAGQDDNKVVAVKLDITRASEVEAAAKQCTDVDILINNAGVNRCVSLLSPAGMEAAREEMEVNFFGTLAMCQAFAPVLESRGGGAIVNICSIIGLVNMPLNGTYCASKAAAHSLLQGLRGELAARQVRVFAVYPGPVETRMTSGQKIPKTSPAQLANAILTGLENGDEDIFPDPLSQNVHALLTKDAKQAEKHFAFFVPG</sequence>
<dbReference type="SUPFAM" id="SSF51735">
    <property type="entry name" value="NAD(P)-binding Rossmann-fold domains"/>
    <property type="match status" value="1"/>
</dbReference>
<proteinExistence type="inferred from homology"/>
<evidence type="ECO:0000313" key="6">
    <source>
        <dbReference type="Proteomes" id="UP001319827"/>
    </source>
</evidence>
<evidence type="ECO:0000256" key="2">
    <source>
        <dbReference type="ARBA" id="ARBA00023002"/>
    </source>
</evidence>
<comment type="similarity">
    <text evidence="1 3">Belongs to the short-chain dehydrogenases/reductases (SDR) family.</text>
</comment>
<dbReference type="PANTHER" id="PTHR44169">
    <property type="entry name" value="NADPH-DEPENDENT 1-ACYLDIHYDROXYACETONE PHOSPHATE REDUCTASE"/>
    <property type="match status" value="1"/>
</dbReference>